<evidence type="ECO:0000313" key="2">
    <source>
        <dbReference type="Proteomes" id="UP000886653"/>
    </source>
</evidence>
<dbReference type="Proteomes" id="UP000886653">
    <property type="component" value="Unassembled WGS sequence"/>
</dbReference>
<dbReference type="AlphaFoldDB" id="A0A9P6T669"/>
<organism evidence="1 2">
    <name type="scientific">Cronartium quercuum f. sp. fusiforme G11</name>
    <dbReference type="NCBI Taxonomy" id="708437"/>
    <lineage>
        <taxon>Eukaryota</taxon>
        <taxon>Fungi</taxon>
        <taxon>Dikarya</taxon>
        <taxon>Basidiomycota</taxon>
        <taxon>Pucciniomycotina</taxon>
        <taxon>Pucciniomycetes</taxon>
        <taxon>Pucciniales</taxon>
        <taxon>Coleosporiaceae</taxon>
        <taxon>Cronartium</taxon>
    </lineage>
</organism>
<comment type="caution">
    <text evidence="1">The sequence shown here is derived from an EMBL/GenBank/DDBJ whole genome shotgun (WGS) entry which is preliminary data.</text>
</comment>
<dbReference type="EMBL" id="MU167439">
    <property type="protein sequence ID" value="KAG0140511.1"/>
    <property type="molecule type" value="Genomic_DNA"/>
</dbReference>
<evidence type="ECO:0000313" key="1">
    <source>
        <dbReference type="EMBL" id="KAG0140511.1"/>
    </source>
</evidence>
<reference evidence="1" key="1">
    <citation type="submission" date="2013-11" db="EMBL/GenBank/DDBJ databases">
        <title>Genome sequence of the fusiform rust pathogen reveals effectors for host alternation and coevolution with pine.</title>
        <authorList>
            <consortium name="DOE Joint Genome Institute"/>
            <person name="Smith K."/>
            <person name="Pendleton A."/>
            <person name="Kubisiak T."/>
            <person name="Anderson C."/>
            <person name="Salamov A."/>
            <person name="Aerts A."/>
            <person name="Riley R."/>
            <person name="Clum A."/>
            <person name="Lindquist E."/>
            <person name="Ence D."/>
            <person name="Campbell M."/>
            <person name="Kronenberg Z."/>
            <person name="Feau N."/>
            <person name="Dhillon B."/>
            <person name="Hamelin R."/>
            <person name="Burleigh J."/>
            <person name="Smith J."/>
            <person name="Yandell M."/>
            <person name="Nelson C."/>
            <person name="Grigoriev I."/>
            <person name="Davis J."/>
        </authorList>
    </citation>
    <scope>NUCLEOTIDE SEQUENCE</scope>
    <source>
        <strain evidence="1">G11</strain>
    </source>
</reference>
<accession>A0A9P6T669</accession>
<proteinExistence type="predicted"/>
<keyword evidence="2" id="KW-1185">Reference proteome</keyword>
<name>A0A9P6T669_9BASI</name>
<gene>
    <name evidence="1" type="ORF">CROQUDRAFT_100035</name>
</gene>
<protein>
    <submittedName>
        <fullName evidence="1">Uncharacterized protein</fullName>
    </submittedName>
</protein>
<sequence>MPPYPYTRSRPQHWALYCRESAQTWPYGCRKLLVIFNLDLQYRPKVGFETAKGVKNLHLLASRVKRPGLESYSPVFGPYCIRSSLRRNPLANRLTYNAARIIFEMIRAALYPHAPDRTESLKGRYRA</sequence>